<reference evidence="5 6" key="1">
    <citation type="submission" date="2024-09" db="EMBL/GenBank/DDBJ databases">
        <title>T2T genomes of carrot and Alternaria dauci and their utility for understanding host-pathogen interaction during carrot leaf blight disease.</title>
        <authorList>
            <person name="Liu W."/>
            <person name="Xu S."/>
            <person name="Ou C."/>
            <person name="Liu X."/>
            <person name="Zhuang F."/>
            <person name="Deng X.W."/>
        </authorList>
    </citation>
    <scope>NUCLEOTIDE SEQUENCE [LARGE SCALE GENOMIC DNA]</scope>
    <source>
        <strain evidence="5 6">A2016</strain>
    </source>
</reference>
<dbReference type="SFLD" id="SFLDG00358">
    <property type="entry name" value="Main_(cytGST)"/>
    <property type="match status" value="1"/>
</dbReference>
<evidence type="ECO:0000259" key="4">
    <source>
        <dbReference type="PROSITE" id="PS50405"/>
    </source>
</evidence>
<dbReference type="SFLD" id="SFLDG01151">
    <property type="entry name" value="Main.2:_Nu-like"/>
    <property type="match status" value="1"/>
</dbReference>
<dbReference type="InterPro" id="IPR036249">
    <property type="entry name" value="Thioredoxin-like_sf"/>
</dbReference>
<accession>A0ABR3UKE2</accession>
<dbReference type="Proteomes" id="UP001578633">
    <property type="component" value="Chromosome 4"/>
</dbReference>
<dbReference type="PROSITE" id="PS50404">
    <property type="entry name" value="GST_NTER"/>
    <property type="match status" value="1"/>
</dbReference>
<evidence type="ECO:0000313" key="6">
    <source>
        <dbReference type="Proteomes" id="UP001578633"/>
    </source>
</evidence>
<protein>
    <recommendedName>
        <fullName evidence="7">Glutathione S-transferase</fullName>
    </recommendedName>
</protein>
<dbReference type="Gene3D" id="3.40.30.10">
    <property type="entry name" value="Glutaredoxin"/>
    <property type="match status" value="1"/>
</dbReference>
<dbReference type="PROSITE" id="PS50405">
    <property type="entry name" value="GST_CTER"/>
    <property type="match status" value="1"/>
</dbReference>
<dbReference type="SUPFAM" id="SSF52833">
    <property type="entry name" value="Thioredoxin-like"/>
    <property type="match status" value="1"/>
</dbReference>
<evidence type="ECO:0000259" key="3">
    <source>
        <dbReference type="PROSITE" id="PS50404"/>
    </source>
</evidence>
<gene>
    <name evidence="5" type="ORF">ACET3X_005053</name>
</gene>
<dbReference type="Pfam" id="PF02798">
    <property type="entry name" value="GST_N"/>
    <property type="match status" value="1"/>
</dbReference>
<keyword evidence="6" id="KW-1185">Reference proteome</keyword>
<dbReference type="PANTHER" id="PTHR44051:SF8">
    <property type="entry name" value="GLUTATHIONE S-TRANSFERASE GSTA"/>
    <property type="match status" value="1"/>
</dbReference>
<dbReference type="GeneID" id="96085375"/>
<comment type="caution">
    <text evidence="5">The sequence shown here is derived from an EMBL/GenBank/DDBJ whole genome shotgun (WGS) entry which is preliminary data.</text>
</comment>
<evidence type="ECO:0000313" key="5">
    <source>
        <dbReference type="EMBL" id="KAL1796513.1"/>
    </source>
</evidence>
<proteinExistence type="inferred from homology"/>
<dbReference type="SFLD" id="SFLDS00019">
    <property type="entry name" value="Glutathione_Transferase_(cytos"/>
    <property type="match status" value="1"/>
</dbReference>
<sequence length="212" mass="24717">MIHKRAKSSSFLKVNPNGRIPAIIDHNRNSYPVFESGAILLYLAEHYDGDFRFSFQDGDEKMETMQWLFFQNAGLGPMQGQANHFVRYAPEEIEYGMKRYKNETKRLYSVLEARLQDRDYLAGKGHGKYSIAEITTFTWVRWAPWAGIELKEFLKLTEWCERIEKRDAVQNGLLVPSGGDQIERLRKDPDVQDPFKEWVQKGQKEVAEKHGN</sequence>
<evidence type="ECO:0008006" key="7">
    <source>
        <dbReference type="Google" id="ProtNLM"/>
    </source>
</evidence>
<dbReference type="InterPro" id="IPR040079">
    <property type="entry name" value="Glutathione_S-Trfase"/>
</dbReference>
<evidence type="ECO:0000256" key="1">
    <source>
        <dbReference type="ARBA" id="ARBA00007409"/>
    </source>
</evidence>
<organism evidence="5 6">
    <name type="scientific">Alternaria dauci</name>
    <dbReference type="NCBI Taxonomy" id="48095"/>
    <lineage>
        <taxon>Eukaryota</taxon>
        <taxon>Fungi</taxon>
        <taxon>Dikarya</taxon>
        <taxon>Ascomycota</taxon>
        <taxon>Pezizomycotina</taxon>
        <taxon>Dothideomycetes</taxon>
        <taxon>Pleosporomycetidae</taxon>
        <taxon>Pleosporales</taxon>
        <taxon>Pleosporineae</taxon>
        <taxon>Pleosporaceae</taxon>
        <taxon>Alternaria</taxon>
        <taxon>Alternaria sect. Porri</taxon>
    </lineage>
</organism>
<dbReference type="SUPFAM" id="SSF47616">
    <property type="entry name" value="GST C-terminal domain-like"/>
    <property type="match status" value="1"/>
</dbReference>
<dbReference type="InterPro" id="IPR010987">
    <property type="entry name" value="Glutathione-S-Trfase_C-like"/>
</dbReference>
<evidence type="ECO:0000256" key="2">
    <source>
        <dbReference type="RuleBase" id="RU003494"/>
    </source>
</evidence>
<dbReference type="EMBL" id="JBHGVX010000004">
    <property type="protein sequence ID" value="KAL1796513.1"/>
    <property type="molecule type" value="Genomic_DNA"/>
</dbReference>
<dbReference type="InterPro" id="IPR004046">
    <property type="entry name" value="GST_C"/>
</dbReference>
<dbReference type="InterPro" id="IPR036282">
    <property type="entry name" value="Glutathione-S-Trfase_C_sf"/>
</dbReference>
<dbReference type="Pfam" id="PF00043">
    <property type="entry name" value="GST_C"/>
    <property type="match status" value="1"/>
</dbReference>
<dbReference type="Gene3D" id="1.20.1050.10">
    <property type="match status" value="1"/>
</dbReference>
<feature type="domain" description="GST N-terminal" evidence="3">
    <location>
        <begin position="1"/>
        <end position="51"/>
    </location>
</feature>
<comment type="similarity">
    <text evidence="1 2">Belongs to the GST superfamily.</text>
</comment>
<dbReference type="PANTHER" id="PTHR44051">
    <property type="entry name" value="GLUTATHIONE S-TRANSFERASE-RELATED"/>
    <property type="match status" value="1"/>
</dbReference>
<feature type="domain" description="GST C-terminal" evidence="4">
    <location>
        <begin position="57"/>
        <end position="191"/>
    </location>
</feature>
<dbReference type="InterPro" id="IPR004045">
    <property type="entry name" value="Glutathione_S-Trfase_N"/>
</dbReference>
<dbReference type="RefSeq" id="XP_069307097.1">
    <property type="nucleotide sequence ID" value="XM_069451215.1"/>
</dbReference>
<name>A0ABR3UKE2_9PLEO</name>